<dbReference type="Gene3D" id="2.40.50.100">
    <property type="match status" value="1"/>
</dbReference>
<dbReference type="Proteomes" id="UP000326936">
    <property type="component" value="Plasmid pTHAF100_a"/>
</dbReference>
<dbReference type="Gene3D" id="3.40.50.300">
    <property type="entry name" value="P-loop containing nucleotide triphosphate hydrolases"/>
    <property type="match status" value="1"/>
</dbReference>
<sequence length="368" mass="41233">MNSIRVCFKQKLGHTKFDIDVTIPNKGITSVFGKSGAGKTSLINVIAGLNQPDQGEVIVSGTTLFCSETKVNIPTHKRKVGYIFQDSRLFPHYSVKGNLLYGVTQHDTQHFDKILNLLDLQSLLHRYPSQLSGGEKQRVAIGRALLYKPAVLLMDEPLASLDMPLKKEVLPYLEHLAQEIQLPIIYVSHSLYELVRLANHIVVIDSGKVVASGPLEAIWQTPALSQWQTSSHHSSLFEASLASHNKDYALSRLKLTENVDLWVQKLEVPLESKLRIQVKAADVSITLNKPSQTSIRNILPSKVIEISNQDEDDRSKSIYVKLELAEQRFLWAEITAWARDELELKKGLNVFAQIKGVSVTTNDIVLKK</sequence>
<name>A0A5P9CP94_9VIBR</name>
<keyword evidence="13" id="KW-1185">Reference proteome</keyword>
<dbReference type="InterPro" id="IPR003439">
    <property type="entry name" value="ABC_transporter-like_ATP-bd"/>
</dbReference>
<dbReference type="AlphaFoldDB" id="A0A5P9CP94"/>
<dbReference type="NCBIfam" id="NF008355">
    <property type="entry name" value="PRK11144.1"/>
    <property type="match status" value="1"/>
</dbReference>
<dbReference type="RefSeq" id="WP_152431876.1">
    <property type="nucleotide sequence ID" value="NZ_CBCSDK010000010.1"/>
</dbReference>
<accession>A0A5P9CP94</accession>
<dbReference type="GO" id="GO:0016020">
    <property type="term" value="C:membrane"/>
    <property type="evidence" value="ECO:0007669"/>
    <property type="project" value="InterPro"/>
</dbReference>
<keyword evidence="1" id="KW-0813">Transport</keyword>
<evidence type="ECO:0000259" key="11">
    <source>
        <dbReference type="PROSITE" id="PS51866"/>
    </source>
</evidence>
<dbReference type="SUPFAM" id="SSF52540">
    <property type="entry name" value="P-loop containing nucleoside triphosphate hydrolases"/>
    <property type="match status" value="1"/>
</dbReference>
<evidence type="ECO:0000313" key="12">
    <source>
        <dbReference type="EMBL" id="QFT27791.1"/>
    </source>
</evidence>
<dbReference type="KEGG" id="vaq:FIV01_15490"/>
<dbReference type="PANTHER" id="PTHR43514">
    <property type="entry name" value="ABC TRANSPORTER I FAMILY MEMBER 10"/>
    <property type="match status" value="1"/>
</dbReference>
<reference evidence="12 13" key="1">
    <citation type="submission" date="2019-10" db="EMBL/GenBank/DDBJ databases">
        <title>Complete genome sequence of Vibrio sp. strain THAF100, isolated from non-filtered water from the water column of tank 6 of a marine aquarium containing stony-coral fragments. Water maintained at 26 degree C.</title>
        <authorList>
            <person name="Ruckert C."/>
            <person name="Franco A."/>
            <person name="Kalinowski J."/>
            <person name="Glaeser S."/>
        </authorList>
    </citation>
    <scope>NUCLEOTIDE SEQUENCE [LARGE SCALE GENOMIC DNA]</scope>
    <source>
        <strain evidence="12 13">THAF100</strain>
        <plasmid evidence="13">pthaf100_a</plasmid>
    </source>
</reference>
<keyword evidence="8" id="KW-0472">Membrane</keyword>
<dbReference type="InterPro" id="IPR011868">
    <property type="entry name" value="ModC_ABC_ATP-bd"/>
</dbReference>
<keyword evidence="5" id="KW-0547">Nucleotide-binding</keyword>
<evidence type="ECO:0000259" key="10">
    <source>
        <dbReference type="PROSITE" id="PS50893"/>
    </source>
</evidence>
<keyword evidence="3 9" id="KW-0500">Molybdenum</keyword>
<keyword evidence="12" id="KW-0614">Plasmid</keyword>
<keyword evidence="6 12" id="KW-0067">ATP-binding</keyword>
<dbReference type="PANTHER" id="PTHR43514:SF4">
    <property type="entry name" value="ABC TRANSPORTER I FAMILY MEMBER 10"/>
    <property type="match status" value="1"/>
</dbReference>
<dbReference type="GO" id="GO:0015098">
    <property type="term" value="F:molybdate ion transmembrane transporter activity"/>
    <property type="evidence" value="ECO:0007669"/>
    <property type="project" value="InterPro"/>
</dbReference>
<dbReference type="InterPro" id="IPR003593">
    <property type="entry name" value="AAA+_ATPase"/>
</dbReference>
<gene>
    <name evidence="12" type="primary">cysA</name>
    <name evidence="12" type="ORF">FIV01_15490</name>
</gene>
<dbReference type="InterPro" id="IPR027417">
    <property type="entry name" value="P-loop_NTPase"/>
</dbReference>
<keyword evidence="4" id="KW-0997">Cell inner membrane</keyword>
<dbReference type="Pfam" id="PF00005">
    <property type="entry name" value="ABC_tran"/>
    <property type="match status" value="1"/>
</dbReference>
<dbReference type="InterPro" id="IPR004606">
    <property type="entry name" value="Mop_domain"/>
</dbReference>
<dbReference type="EMBL" id="CP045351">
    <property type="protein sequence ID" value="QFT27791.1"/>
    <property type="molecule type" value="Genomic_DNA"/>
</dbReference>
<dbReference type="PROSITE" id="PS51866">
    <property type="entry name" value="MOP"/>
    <property type="match status" value="1"/>
</dbReference>
<feature type="domain" description="Mop" evidence="11">
    <location>
        <begin position="292"/>
        <end position="363"/>
    </location>
</feature>
<dbReference type="GO" id="GO:0016887">
    <property type="term" value="F:ATP hydrolysis activity"/>
    <property type="evidence" value="ECO:0007669"/>
    <property type="project" value="InterPro"/>
</dbReference>
<dbReference type="OrthoDB" id="9802264at2"/>
<dbReference type="InterPro" id="IPR017871">
    <property type="entry name" value="ABC_transporter-like_CS"/>
</dbReference>
<organism evidence="12 13">
    <name type="scientific">Vibrio aquimaris</name>
    <dbReference type="NCBI Taxonomy" id="2587862"/>
    <lineage>
        <taxon>Bacteria</taxon>
        <taxon>Pseudomonadati</taxon>
        <taxon>Pseudomonadota</taxon>
        <taxon>Gammaproteobacteria</taxon>
        <taxon>Vibrionales</taxon>
        <taxon>Vibrionaceae</taxon>
        <taxon>Vibrio</taxon>
    </lineage>
</organism>
<evidence type="ECO:0000256" key="4">
    <source>
        <dbReference type="ARBA" id="ARBA00022519"/>
    </source>
</evidence>
<dbReference type="SUPFAM" id="SSF50331">
    <property type="entry name" value="MOP-like"/>
    <property type="match status" value="1"/>
</dbReference>
<keyword evidence="2" id="KW-1003">Cell membrane</keyword>
<dbReference type="NCBIfam" id="TIGR02142">
    <property type="entry name" value="modC_ABC"/>
    <property type="match status" value="1"/>
</dbReference>
<evidence type="ECO:0000256" key="1">
    <source>
        <dbReference type="ARBA" id="ARBA00022448"/>
    </source>
</evidence>
<evidence type="ECO:0000256" key="8">
    <source>
        <dbReference type="ARBA" id="ARBA00023136"/>
    </source>
</evidence>
<evidence type="ECO:0000256" key="3">
    <source>
        <dbReference type="ARBA" id="ARBA00022505"/>
    </source>
</evidence>
<evidence type="ECO:0000256" key="5">
    <source>
        <dbReference type="ARBA" id="ARBA00022741"/>
    </source>
</evidence>
<evidence type="ECO:0000313" key="13">
    <source>
        <dbReference type="Proteomes" id="UP000326936"/>
    </source>
</evidence>
<evidence type="ECO:0000256" key="6">
    <source>
        <dbReference type="ARBA" id="ARBA00022840"/>
    </source>
</evidence>
<dbReference type="PROSITE" id="PS00211">
    <property type="entry name" value="ABC_TRANSPORTER_1"/>
    <property type="match status" value="1"/>
</dbReference>
<dbReference type="FunFam" id="3.40.50.300:FF:000634">
    <property type="entry name" value="Molybdenum import ATP-binding protein ModC"/>
    <property type="match status" value="1"/>
</dbReference>
<dbReference type="GO" id="GO:0140359">
    <property type="term" value="F:ABC-type transporter activity"/>
    <property type="evidence" value="ECO:0007669"/>
    <property type="project" value="InterPro"/>
</dbReference>
<evidence type="ECO:0000256" key="2">
    <source>
        <dbReference type="ARBA" id="ARBA00022475"/>
    </source>
</evidence>
<proteinExistence type="predicted"/>
<protein>
    <submittedName>
        <fullName evidence="12">Sulfate/thiosulfate import ATP-binding protein CysA</fullName>
    </submittedName>
</protein>
<dbReference type="InterPro" id="IPR050334">
    <property type="entry name" value="Molybdenum_import_ModC"/>
</dbReference>
<keyword evidence="7" id="KW-1278">Translocase</keyword>
<dbReference type="GO" id="GO:0005524">
    <property type="term" value="F:ATP binding"/>
    <property type="evidence" value="ECO:0007669"/>
    <property type="project" value="UniProtKB-KW"/>
</dbReference>
<evidence type="ECO:0000256" key="9">
    <source>
        <dbReference type="PROSITE-ProRule" id="PRU01213"/>
    </source>
</evidence>
<dbReference type="InterPro" id="IPR005116">
    <property type="entry name" value="Transp-assoc_OB_typ1"/>
</dbReference>
<geneLocation type="plasmid" evidence="13">
    <name>pthaf100_a</name>
</geneLocation>
<feature type="domain" description="ABC transporter" evidence="10">
    <location>
        <begin position="1"/>
        <end position="231"/>
    </location>
</feature>
<dbReference type="Pfam" id="PF03459">
    <property type="entry name" value="TOBE"/>
    <property type="match status" value="1"/>
</dbReference>
<dbReference type="InterPro" id="IPR008995">
    <property type="entry name" value="Mo/tungstate-bd_C_term_dom"/>
</dbReference>
<dbReference type="SMART" id="SM00382">
    <property type="entry name" value="AAA"/>
    <property type="match status" value="1"/>
</dbReference>
<dbReference type="PROSITE" id="PS50893">
    <property type="entry name" value="ABC_TRANSPORTER_2"/>
    <property type="match status" value="1"/>
</dbReference>
<evidence type="ECO:0000256" key="7">
    <source>
        <dbReference type="ARBA" id="ARBA00022967"/>
    </source>
</evidence>